<accession>A0A8X6QH46</accession>
<proteinExistence type="predicted"/>
<organism evidence="1 2">
    <name type="scientific">Nephila pilipes</name>
    <name type="common">Giant wood spider</name>
    <name type="synonym">Nephila maculata</name>
    <dbReference type="NCBI Taxonomy" id="299642"/>
    <lineage>
        <taxon>Eukaryota</taxon>
        <taxon>Metazoa</taxon>
        <taxon>Ecdysozoa</taxon>
        <taxon>Arthropoda</taxon>
        <taxon>Chelicerata</taxon>
        <taxon>Arachnida</taxon>
        <taxon>Araneae</taxon>
        <taxon>Araneomorphae</taxon>
        <taxon>Entelegynae</taxon>
        <taxon>Araneoidea</taxon>
        <taxon>Nephilidae</taxon>
        <taxon>Nephila</taxon>
    </lineage>
</organism>
<sequence>MSILNNSKKIDLKLIAEELGENVPDNAKICDIRKLIEDNGLLKTDQNFVRGVVRSIVEDRTTTEANHQSELEIEKIKLAQLEKEIEPQRLKNQSMLGERTNVPLSVENLIKSVETLTISVPECCESTV</sequence>
<keyword evidence="2" id="KW-1185">Reference proteome</keyword>
<reference evidence="1" key="1">
    <citation type="submission" date="2020-08" db="EMBL/GenBank/DDBJ databases">
        <title>Multicomponent nature underlies the extraordinary mechanical properties of spider dragline silk.</title>
        <authorList>
            <person name="Kono N."/>
            <person name="Nakamura H."/>
            <person name="Mori M."/>
            <person name="Yoshida Y."/>
            <person name="Ohtoshi R."/>
            <person name="Malay A.D."/>
            <person name="Moran D.A.P."/>
            <person name="Tomita M."/>
            <person name="Numata K."/>
            <person name="Arakawa K."/>
        </authorList>
    </citation>
    <scope>NUCLEOTIDE SEQUENCE</scope>
</reference>
<dbReference type="EMBL" id="BMAW01079081">
    <property type="protein sequence ID" value="GFU13911.1"/>
    <property type="molecule type" value="Genomic_DNA"/>
</dbReference>
<comment type="caution">
    <text evidence="1">The sequence shown here is derived from an EMBL/GenBank/DDBJ whole genome shotgun (WGS) entry which is preliminary data.</text>
</comment>
<name>A0A8X6QH46_NEPPI</name>
<gene>
    <name evidence="1" type="primary">AVEN_167548_1</name>
    <name evidence="1" type="ORF">NPIL_455661</name>
</gene>
<protein>
    <submittedName>
        <fullName evidence="1">Uncharacterized protein</fullName>
    </submittedName>
</protein>
<dbReference type="OrthoDB" id="6435287at2759"/>
<evidence type="ECO:0000313" key="2">
    <source>
        <dbReference type="Proteomes" id="UP000887013"/>
    </source>
</evidence>
<dbReference type="AlphaFoldDB" id="A0A8X6QH46"/>
<dbReference type="Proteomes" id="UP000887013">
    <property type="component" value="Unassembled WGS sequence"/>
</dbReference>
<evidence type="ECO:0000313" key="1">
    <source>
        <dbReference type="EMBL" id="GFU13911.1"/>
    </source>
</evidence>